<organism evidence="1 2">
    <name type="scientific">Cichorium intybus</name>
    <name type="common">Chicory</name>
    <dbReference type="NCBI Taxonomy" id="13427"/>
    <lineage>
        <taxon>Eukaryota</taxon>
        <taxon>Viridiplantae</taxon>
        <taxon>Streptophyta</taxon>
        <taxon>Embryophyta</taxon>
        <taxon>Tracheophyta</taxon>
        <taxon>Spermatophyta</taxon>
        <taxon>Magnoliopsida</taxon>
        <taxon>eudicotyledons</taxon>
        <taxon>Gunneridae</taxon>
        <taxon>Pentapetalae</taxon>
        <taxon>asterids</taxon>
        <taxon>campanulids</taxon>
        <taxon>Asterales</taxon>
        <taxon>Asteraceae</taxon>
        <taxon>Cichorioideae</taxon>
        <taxon>Cichorieae</taxon>
        <taxon>Cichoriinae</taxon>
        <taxon>Cichorium</taxon>
    </lineage>
</organism>
<reference evidence="1 2" key="2">
    <citation type="journal article" date="2022" name="Mol. Ecol. Resour.">
        <title>The genomes of chicory, endive, great burdock and yacon provide insights into Asteraceae paleo-polyploidization history and plant inulin production.</title>
        <authorList>
            <person name="Fan W."/>
            <person name="Wang S."/>
            <person name="Wang H."/>
            <person name="Wang A."/>
            <person name="Jiang F."/>
            <person name="Liu H."/>
            <person name="Zhao H."/>
            <person name="Xu D."/>
            <person name="Zhang Y."/>
        </authorList>
    </citation>
    <scope>NUCLEOTIDE SEQUENCE [LARGE SCALE GENOMIC DNA]</scope>
    <source>
        <strain evidence="2">cv. Punajuju</strain>
        <tissue evidence="1">Leaves</tissue>
    </source>
</reference>
<reference evidence="2" key="1">
    <citation type="journal article" date="2022" name="Mol. Ecol. Resour.">
        <title>The genomes of chicory, endive, great burdock and yacon provide insights into Asteraceae palaeo-polyploidization history and plant inulin production.</title>
        <authorList>
            <person name="Fan W."/>
            <person name="Wang S."/>
            <person name="Wang H."/>
            <person name="Wang A."/>
            <person name="Jiang F."/>
            <person name="Liu H."/>
            <person name="Zhao H."/>
            <person name="Xu D."/>
            <person name="Zhang Y."/>
        </authorList>
    </citation>
    <scope>NUCLEOTIDE SEQUENCE [LARGE SCALE GENOMIC DNA]</scope>
    <source>
        <strain evidence="2">cv. Punajuju</strain>
    </source>
</reference>
<protein>
    <submittedName>
        <fullName evidence="1">Uncharacterized protein</fullName>
    </submittedName>
</protein>
<accession>A0ACB9GBJ1</accession>
<name>A0ACB9GBJ1_CICIN</name>
<evidence type="ECO:0000313" key="1">
    <source>
        <dbReference type="EMBL" id="KAI3780848.1"/>
    </source>
</evidence>
<gene>
    <name evidence="1" type="ORF">L2E82_10841</name>
</gene>
<proteinExistence type="predicted"/>
<dbReference type="Proteomes" id="UP001055811">
    <property type="component" value="Linkage Group LG02"/>
</dbReference>
<comment type="caution">
    <text evidence="1">The sequence shown here is derived from an EMBL/GenBank/DDBJ whole genome shotgun (WGS) entry which is preliminary data.</text>
</comment>
<sequence>MRFWLFRVTRSIQAFSYPFRFESQFSCLYCLFIHGKNAELALHFMEYFKEQKLNPPKKFEGYFFSSFFVSIVGIKIKQERDINEVKTCGSSIGAFFLLSKAETTTLFLTS</sequence>
<keyword evidence="2" id="KW-1185">Reference proteome</keyword>
<evidence type="ECO:0000313" key="2">
    <source>
        <dbReference type="Proteomes" id="UP001055811"/>
    </source>
</evidence>
<dbReference type="EMBL" id="CM042010">
    <property type="protein sequence ID" value="KAI3780848.1"/>
    <property type="molecule type" value="Genomic_DNA"/>
</dbReference>